<dbReference type="EMBL" id="JAAEDH010000003">
    <property type="protein sequence ID" value="MBR0654260.1"/>
    <property type="molecule type" value="Genomic_DNA"/>
</dbReference>
<dbReference type="AlphaFoldDB" id="A0AAF1K0W5"/>
<dbReference type="Pfam" id="PF05071">
    <property type="entry name" value="NDUFA12"/>
    <property type="match status" value="1"/>
</dbReference>
<dbReference type="PANTHER" id="PTHR12910">
    <property type="entry name" value="NADH-UBIQUINONE OXIDOREDUCTASE SUBUNIT B17.2"/>
    <property type="match status" value="1"/>
</dbReference>
<dbReference type="RefSeq" id="WP_211873080.1">
    <property type="nucleotide sequence ID" value="NZ_JAAEDH010000003.1"/>
</dbReference>
<protein>
    <submittedName>
        <fullName evidence="1">NADH:ubiquinone oxidoreductase subunit NDUFA12</fullName>
    </submittedName>
</protein>
<comment type="caution">
    <text evidence="1">The sequence shown here is derived from an EMBL/GenBank/DDBJ whole genome shotgun (WGS) entry which is preliminary data.</text>
</comment>
<dbReference type="GO" id="GO:0045271">
    <property type="term" value="C:respiratory chain complex I"/>
    <property type="evidence" value="ECO:0007669"/>
    <property type="project" value="InterPro"/>
</dbReference>
<organism evidence="1 2">
    <name type="scientific">Plastoroseomonas arctica</name>
    <dbReference type="NCBI Taxonomy" id="1509237"/>
    <lineage>
        <taxon>Bacteria</taxon>
        <taxon>Pseudomonadati</taxon>
        <taxon>Pseudomonadota</taxon>
        <taxon>Alphaproteobacteria</taxon>
        <taxon>Acetobacterales</taxon>
        <taxon>Acetobacteraceae</taxon>
        <taxon>Plastoroseomonas</taxon>
    </lineage>
</organism>
<accession>A0AAF1K0W5</accession>
<evidence type="ECO:0000313" key="1">
    <source>
        <dbReference type="EMBL" id="MBR0654260.1"/>
    </source>
</evidence>
<dbReference type="Proteomes" id="UP001196068">
    <property type="component" value="Unassembled WGS sequence"/>
</dbReference>
<reference evidence="1" key="1">
    <citation type="submission" date="2020-01" db="EMBL/GenBank/DDBJ databases">
        <authorList>
            <person name="Rat A."/>
        </authorList>
    </citation>
    <scope>NUCLEOTIDE SEQUENCE</scope>
    <source>
        <strain evidence="1">LMG 28251</strain>
    </source>
</reference>
<reference evidence="1" key="2">
    <citation type="journal article" date="2021" name="Syst. Appl. Microbiol.">
        <title>Roseomonas hellenica sp. nov., isolated from roots of wild-growing Alkanna tinctoria.</title>
        <authorList>
            <person name="Rat A."/>
            <person name="Naranjo H.D."/>
            <person name="Lebbe L."/>
            <person name="Cnockaert M."/>
            <person name="Krigas N."/>
            <person name="Grigoriadou K."/>
            <person name="Maloupa E."/>
            <person name="Willems A."/>
        </authorList>
    </citation>
    <scope>NUCLEOTIDE SEQUENCE</scope>
    <source>
        <strain evidence="1">LMG 28251</strain>
    </source>
</reference>
<sequence>MSFLARFFIRLSARRVGEDATGNSYWEAKRALRDGRPKRFVIYAGEAEASVVPPAWWGWLHHTTALPLPETLARDWQKPHLPNLTGSAAAYRPQGSDLRLGVPASPAGAYQAWTPGA</sequence>
<dbReference type="PANTHER" id="PTHR12910:SF2">
    <property type="entry name" value="NADH DEHYDROGENASE [UBIQUINONE] 1 ALPHA SUBCOMPLEX SUBUNIT 12"/>
    <property type="match status" value="1"/>
</dbReference>
<gene>
    <name evidence="1" type="ORF">GXW79_04110</name>
</gene>
<evidence type="ECO:0000313" key="2">
    <source>
        <dbReference type="Proteomes" id="UP001196068"/>
    </source>
</evidence>
<dbReference type="GO" id="GO:0006979">
    <property type="term" value="P:response to oxidative stress"/>
    <property type="evidence" value="ECO:0007669"/>
    <property type="project" value="TreeGrafter"/>
</dbReference>
<name>A0AAF1K0W5_9PROT</name>
<proteinExistence type="predicted"/>
<dbReference type="InterPro" id="IPR007763">
    <property type="entry name" value="NDUFA12"/>
</dbReference>
<keyword evidence="2" id="KW-1185">Reference proteome</keyword>